<name>A0ABR4QLE6_9CEST</name>
<comment type="function">
    <text evidence="8">Mediates the side-chain deamidation of N-terminal glutamine residues to glutamate, an important step in N-end rule pathway of protein degradation. Conversion of the resulting N-terminal glutamine to glutamate renders the protein susceptible to arginylation, polyubiquitination and degradation as specified by the N-end rule. Does not act on substrates with internal or C-terminal glutamine and does not act on non-glutamine residues in any position.</text>
</comment>
<evidence type="ECO:0000256" key="2">
    <source>
        <dbReference type="ARBA" id="ARBA00011245"/>
    </source>
</evidence>
<evidence type="ECO:0000313" key="10">
    <source>
        <dbReference type="EMBL" id="KAL5110643.1"/>
    </source>
</evidence>
<dbReference type="PANTHER" id="PTHR13035">
    <property type="entry name" value="PROTEIN N-TERMINAL GLUTAMINE AMIDOHYDROLASE"/>
    <property type="match status" value="1"/>
</dbReference>
<protein>
    <recommendedName>
        <fullName evidence="4 8">Protein N-terminal glutamine amidohydrolase</fullName>
        <ecNumber evidence="3 8">3.5.1.122</ecNumber>
    </recommendedName>
    <alternativeName>
        <fullName evidence="6 8">Protein NH2-terminal glutamine deamidase</fullName>
    </alternativeName>
</protein>
<dbReference type="Proteomes" id="UP001651158">
    <property type="component" value="Unassembled WGS sequence"/>
</dbReference>
<evidence type="ECO:0000256" key="6">
    <source>
        <dbReference type="ARBA" id="ARBA00029677"/>
    </source>
</evidence>
<comment type="similarity">
    <text evidence="1 8">Belongs to the NTAQ1 family.</text>
</comment>
<sequence length="177" mass="20650">MKLKDSSAEVYVIFISNQSKKIPLFFQKSGRPPEGFVDYHVIAIERLNLDRAFWVYDLDSTLEFPCEVARYWSKAIRPNSMFGQEFERYFRIVNGRMYLQHFASDRSHMHSSDGWLAPPPTYGAISTSESTHTLPRYIDFPQPTECLDSCLDEQLELMPFGLVLKEDAFCSFFITKY</sequence>
<proteinExistence type="inferred from homology"/>
<dbReference type="Gene3D" id="3.10.620.10">
    <property type="entry name" value="Protein N-terminal glutamine amidohydrolase, alpha beta roll"/>
    <property type="match status" value="1"/>
</dbReference>
<accession>A0ABR4QLE6</accession>
<comment type="catalytic activity">
    <reaction evidence="7 8">
        <text>N-terminal L-glutaminyl-[protein] + H2O = N-terminal L-glutamyl-[protein] + NH4(+)</text>
        <dbReference type="Rhea" id="RHEA:50680"/>
        <dbReference type="Rhea" id="RHEA-COMP:12668"/>
        <dbReference type="Rhea" id="RHEA-COMP:12777"/>
        <dbReference type="ChEBI" id="CHEBI:15377"/>
        <dbReference type="ChEBI" id="CHEBI:28938"/>
        <dbReference type="ChEBI" id="CHEBI:64721"/>
        <dbReference type="ChEBI" id="CHEBI:64722"/>
        <dbReference type="EC" id="3.5.1.122"/>
    </reaction>
</comment>
<gene>
    <name evidence="10" type="ORF">TcWFU_007332</name>
</gene>
<keyword evidence="11" id="KW-1185">Reference proteome</keyword>
<dbReference type="EC" id="3.5.1.122" evidence="3 8"/>
<dbReference type="InterPro" id="IPR037132">
    <property type="entry name" value="N_Gln_amidohydro_ab_roll_sf"/>
</dbReference>
<dbReference type="EMBL" id="JAKROA010000002">
    <property type="protein sequence ID" value="KAL5110643.1"/>
    <property type="molecule type" value="Genomic_DNA"/>
</dbReference>
<feature type="domain" description="Protein N-terminal glutamine amidohydrolase alpha beta roll" evidence="9">
    <location>
        <begin position="5"/>
        <end position="172"/>
    </location>
</feature>
<comment type="caution">
    <text evidence="10">The sequence shown here is derived from an EMBL/GenBank/DDBJ whole genome shotgun (WGS) entry which is preliminary data.</text>
</comment>
<evidence type="ECO:0000256" key="4">
    <source>
        <dbReference type="ARBA" id="ARBA00021247"/>
    </source>
</evidence>
<organism evidence="10 11">
    <name type="scientific">Taenia crassiceps</name>
    <dbReference type="NCBI Taxonomy" id="6207"/>
    <lineage>
        <taxon>Eukaryota</taxon>
        <taxon>Metazoa</taxon>
        <taxon>Spiralia</taxon>
        <taxon>Lophotrochozoa</taxon>
        <taxon>Platyhelminthes</taxon>
        <taxon>Cestoda</taxon>
        <taxon>Eucestoda</taxon>
        <taxon>Cyclophyllidea</taxon>
        <taxon>Taeniidae</taxon>
        <taxon>Taenia</taxon>
    </lineage>
</organism>
<dbReference type="InterPro" id="IPR039733">
    <property type="entry name" value="NTAQ1"/>
</dbReference>
<keyword evidence="5 8" id="KW-0378">Hydrolase</keyword>
<comment type="subunit">
    <text evidence="2 8">Monomer.</text>
</comment>
<evidence type="ECO:0000259" key="9">
    <source>
        <dbReference type="Pfam" id="PF09764"/>
    </source>
</evidence>
<dbReference type="PANTHER" id="PTHR13035:SF0">
    <property type="entry name" value="PROTEIN N-TERMINAL GLUTAMINE AMIDOHYDROLASE"/>
    <property type="match status" value="1"/>
</dbReference>
<evidence type="ECO:0000256" key="7">
    <source>
        <dbReference type="ARBA" id="ARBA00048768"/>
    </source>
</evidence>
<reference evidence="10 11" key="1">
    <citation type="journal article" date="2022" name="Front. Cell. Infect. Microbiol.">
        <title>The Genomes of Two Strains of Taenia crassiceps the Animal Model for the Study of Human Cysticercosis.</title>
        <authorList>
            <person name="Bobes R.J."/>
            <person name="Estrada K."/>
            <person name="Rios-Valencia D.G."/>
            <person name="Calderon-Gallegos A."/>
            <person name="de la Torre P."/>
            <person name="Carrero J.C."/>
            <person name="Sanchez-Flores A."/>
            <person name="Laclette J.P."/>
        </authorList>
    </citation>
    <scope>NUCLEOTIDE SEQUENCE [LARGE SCALE GENOMIC DNA]</scope>
    <source>
        <strain evidence="10">WFUcys</strain>
    </source>
</reference>
<evidence type="ECO:0000256" key="3">
    <source>
        <dbReference type="ARBA" id="ARBA00012718"/>
    </source>
</evidence>
<dbReference type="InterPro" id="IPR023128">
    <property type="entry name" value="Prot_N_Gln_amidohydro_ab_roll"/>
</dbReference>
<evidence type="ECO:0000256" key="8">
    <source>
        <dbReference type="RuleBase" id="RU367082"/>
    </source>
</evidence>
<dbReference type="Pfam" id="PF09764">
    <property type="entry name" value="Nt_Gln_amidase"/>
    <property type="match status" value="1"/>
</dbReference>
<evidence type="ECO:0000256" key="1">
    <source>
        <dbReference type="ARBA" id="ARBA00008985"/>
    </source>
</evidence>
<evidence type="ECO:0000256" key="5">
    <source>
        <dbReference type="ARBA" id="ARBA00022801"/>
    </source>
</evidence>
<evidence type="ECO:0000313" key="11">
    <source>
        <dbReference type="Proteomes" id="UP001651158"/>
    </source>
</evidence>